<keyword evidence="1" id="KW-0812">Transmembrane</keyword>
<keyword evidence="1" id="KW-0472">Membrane</keyword>
<gene>
    <name evidence="2" type="ORF">GCM10011452_27120</name>
</gene>
<comment type="caution">
    <text evidence="2">The sequence shown here is derived from an EMBL/GenBank/DDBJ whole genome shotgun (WGS) entry which is preliminary data.</text>
</comment>
<dbReference type="EMBL" id="BMYQ01000009">
    <property type="protein sequence ID" value="GGW37317.1"/>
    <property type="molecule type" value="Genomic_DNA"/>
</dbReference>
<dbReference type="AlphaFoldDB" id="A0A918MLZ3"/>
<accession>A0A918MLZ3</accession>
<evidence type="ECO:0000313" key="2">
    <source>
        <dbReference type="EMBL" id="GGW37317.1"/>
    </source>
</evidence>
<evidence type="ECO:0000256" key="1">
    <source>
        <dbReference type="SAM" id="Phobius"/>
    </source>
</evidence>
<proteinExistence type="predicted"/>
<evidence type="ECO:0000313" key="3">
    <source>
        <dbReference type="Proteomes" id="UP000628984"/>
    </source>
</evidence>
<reference evidence="2" key="2">
    <citation type="submission" date="2020-09" db="EMBL/GenBank/DDBJ databases">
        <authorList>
            <person name="Sun Q."/>
            <person name="Kim S."/>
        </authorList>
    </citation>
    <scope>NUCLEOTIDE SEQUENCE</scope>
    <source>
        <strain evidence="2">KCTC 23714</strain>
    </source>
</reference>
<dbReference type="RefSeq" id="WP_189634423.1">
    <property type="nucleotide sequence ID" value="NZ_BMYQ01000009.1"/>
</dbReference>
<evidence type="ECO:0008006" key="4">
    <source>
        <dbReference type="Google" id="ProtNLM"/>
    </source>
</evidence>
<protein>
    <recommendedName>
        <fullName evidence="4">Dihydroorotate dehydrogenase</fullName>
    </recommendedName>
</protein>
<reference evidence="2" key="1">
    <citation type="journal article" date="2014" name="Int. J. Syst. Evol. Microbiol.">
        <title>Complete genome sequence of Corynebacterium casei LMG S-19264T (=DSM 44701T), isolated from a smear-ripened cheese.</title>
        <authorList>
            <consortium name="US DOE Joint Genome Institute (JGI-PGF)"/>
            <person name="Walter F."/>
            <person name="Albersmeier A."/>
            <person name="Kalinowski J."/>
            <person name="Ruckert C."/>
        </authorList>
    </citation>
    <scope>NUCLEOTIDE SEQUENCE</scope>
    <source>
        <strain evidence="2">KCTC 23714</strain>
    </source>
</reference>
<dbReference type="Proteomes" id="UP000628984">
    <property type="component" value="Unassembled WGS sequence"/>
</dbReference>
<keyword evidence="1" id="KW-1133">Transmembrane helix</keyword>
<feature type="transmembrane region" description="Helical" evidence="1">
    <location>
        <begin position="59"/>
        <end position="82"/>
    </location>
</feature>
<name>A0A918MLZ3_9RHOB</name>
<sequence>MTPQELDDLLSAARSRPAEASSDFMARMLEDAYALQPDPVVQAAPAVAPPGLLARFSRWVFGFGGAATGLATATAAGVWIGFVQPAPVTTIRVALQGAETVEQVDLIPSLDGWLSEG</sequence>
<organism evidence="2 3">
    <name type="scientific">Gemmobacter lanyuensis</name>
    <dbReference type="NCBI Taxonomy" id="1054497"/>
    <lineage>
        <taxon>Bacteria</taxon>
        <taxon>Pseudomonadati</taxon>
        <taxon>Pseudomonadota</taxon>
        <taxon>Alphaproteobacteria</taxon>
        <taxon>Rhodobacterales</taxon>
        <taxon>Paracoccaceae</taxon>
        <taxon>Gemmobacter</taxon>
    </lineage>
</organism>
<keyword evidence="3" id="KW-1185">Reference proteome</keyword>